<dbReference type="Gene3D" id="2.80.10.50">
    <property type="match status" value="1"/>
</dbReference>
<dbReference type="InterPro" id="IPR035992">
    <property type="entry name" value="Ricin_B-like_lectins"/>
</dbReference>
<accession>A0AAN4W2T5</accession>
<dbReference type="SUPFAM" id="SSF50370">
    <property type="entry name" value="Ricin B-like lectins"/>
    <property type="match status" value="1"/>
</dbReference>
<gene>
    <name evidence="2" type="ORF">PEDI_46240</name>
</gene>
<dbReference type="AlphaFoldDB" id="A0AAN4W2T5"/>
<name>A0AAN4W2T5_9BACT</name>
<dbReference type="CDD" id="cd23432">
    <property type="entry name" value="beta-trefoil_Ricin_EndoBetaGal-like"/>
    <property type="match status" value="1"/>
</dbReference>
<organism evidence="2 3">
    <name type="scientific">Persicobacter diffluens</name>
    <dbReference type="NCBI Taxonomy" id="981"/>
    <lineage>
        <taxon>Bacteria</taxon>
        <taxon>Pseudomonadati</taxon>
        <taxon>Bacteroidota</taxon>
        <taxon>Cytophagia</taxon>
        <taxon>Cytophagales</taxon>
        <taxon>Persicobacteraceae</taxon>
        <taxon>Persicobacter</taxon>
    </lineage>
</organism>
<keyword evidence="1" id="KW-0732">Signal</keyword>
<feature type="chain" id="PRO_5043009968" description="Secretion system C-terminal sorting domain-containing protein" evidence="1">
    <location>
        <begin position="21"/>
        <end position="772"/>
    </location>
</feature>
<keyword evidence="3" id="KW-1185">Reference proteome</keyword>
<protein>
    <recommendedName>
        <fullName evidence="4">Secretion system C-terminal sorting domain-containing protein</fullName>
    </recommendedName>
</protein>
<dbReference type="Gene3D" id="3.20.20.80">
    <property type="entry name" value="Glycosidases"/>
    <property type="match status" value="1"/>
</dbReference>
<proteinExistence type="predicted"/>
<evidence type="ECO:0000313" key="2">
    <source>
        <dbReference type="EMBL" id="GJM64072.1"/>
    </source>
</evidence>
<dbReference type="Proteomes" id="UP001310022">
    <property type="component" value="Unassembled WGS sequence"/>
</dbReference>
<reference evidence="2 3" key="1">
    <citation type="submission" date="2021-12" db="EMBL/GenBank/DDBJ databases">
        <title>Genome sequencing of bacteria with rrn-lacking chromosome and rrn-plasmid.</title>
        <authorList>
            <person name="Anda M."/>
            <person name="Iwasaki W."/>
        </authorList>
    </citation>
    <scope>NUCLEOTIDE SEQUENCE [LARGE SCALE GENOMIC DNA]</scope>
    <source>
        <strain evidence="2 3">NBRC 15940</strain>
    </source>
</reference>
<dbReference type="RefSeq" id="WP_338239156.1">
    <property type="nucleotide sequence ID" value="NZ_BQKE01000004.1"/>
</dbReference>
<evidence type="ECO:0000256" key="1">
    <source>
        <dbReference type="SAM" id="SignalP"/>
    </source>
</evidence>
<evidence type="ECO:0000313" key="3">
    <source>
        <dbReference type="Proteomes" id="UP001310022"/>
    </source>
</evidence>
<sequence>MQKFLTLMATLFLGWSSMYAQTPESANYPSKVYSGTPFSVELEIMVPSGSSFANSGNMEFKFQEQTNWQSTNYTTRSTENVSGGQKKVIQFVVLASKTTGNQSVQWRLSNGNELTTSIQVDQNVLLGGGRITVGYQGWFGTPNDGHLNRWNHWFENNNDQSHPTQDLWPQVNADDFPDRKKTDLKFNDGSDIYLYSNADQSTANTHVKWMSEYGLQAFFVGRFLEPLANNANFKAFRDRVMDNMVTAAENPSIAAPDLKIALFYNLTTNPNASNADTKDYLNEMWNDWKDVVDNKNWISSNKYLFKNNKPVIRIYGIGFKNRPSGITAAEAKNTIRRFTDPTHPDYREKYSAYIIGGVPSKWHVGGGDAFTSNEWQEVYESYDMIQPWLVNRYQNNTAVDNWTNNVLIPDMVRINEMHGQGKQVGYLPLIFPGFSWYNINGAYNVTPRNGGTFYWRQAYKFLEAGAQNLMIANFDEVDEGTAIYKCAVNEQQVPDKAQFTNDWKFLHYNTDQWEGKTYPADWYLQLTREIRKMVLEVNPLQSQIPIEPNGTNPTPPAPNDPFPQGYFIIRNKATAKGIRPQETTTDAKIYNGQLSWVGDYMQWSGEAIDDETFYLINKAQEQKLWAPNGDNGFLLLKPIEWTGNKTRWKIEQVDQTYFRLVNVASNKYISPENNEDGSFIKEVNFTNDDKLLWYWDLLENNRVLQTTENQVLFFPNPVEHLLYFAQPQAYQLFSTDGILLSAGITDRLDMSSFPAGLYLVHIQGQSHKVIKQ</sequence>
<evidence type="ECO:0008006" key="4">
    <source>
        <dbReference type="Google" id="ProtNLM"/>
    </source>
</evidence>
<dbReference type="EMBL" id="BQKE01000004">
    <property type="protein sequence ID" value="GJM64072.1"/>
    <property type="molecule type" value="Genomic_DNA"/>
</dbReference>
<feature type="signal peptide" evidence="1">
    <location>
        <begin position="1"/>
        <end position="20"/>
    </location>
</feature>
<comment type="caution">
    <text evidence="2">The sequence shown here is derived from an EMBL/GenBank/DDBJ whole genome shotgun (WGS) entry which is preliminary data.</text>
</comment>